<evidence type="ECO:0000256" key="1">
    <source>
        <dbReference type="SAM" id="MobiDB-lite"/>
    </source>
</evidence>
<dbReference type="PANTHER" id="PTHR48154">
    <property type="entry name" value="PROTEIN, PUTATIVE-RELATED"/>
    <property type="match status" value="1"/>
</dbReference>
<feature type="domain" description="DUF7745" evidence="2">
    <location>
        <begin position="3"/>
        <end position="88"/>
    </location>
</feature>
<dbReference type="AlphaFoldDB" id="A0A371GB94"/>
<comment type="caution">
    <text evidence="3">The sequence shown here is derived from an EMBL/GenBank/DDBJ whole genome shotgun (WGS) entry which is preliminary data.</text>
</comment>
<feature type="non-terminal residue" evidence="3">
    <location>
        <position position="1"/>
    </location>
</feature>
<dbReference type="PANTHER" id="PTHR48154:SF1">
    <property type="entry name" value="PROTEIN, PUTATIVE-RELATED"/>
    <property type="match status" value="1"/>
</dbReference>
<evidence type="ECO:0000313" key="3">
    <source>
        <dbReference type="EMBL" id="RDX87805.1"/>
    </source>
</evidence>
<evidence type="ECO:0000259" key="2">
    <source>
        <dbReference type="Pfam" id="PF24924"/>
    </source>
</evidence>
<gene>
    <name evidence="3" type="ORF">CR513_30665</name>
</gene>
<proteinExistence type="predicted"/>
<dbReference type="Pfam" id="PF24924">
    <property type="entry name" value="DUF7745"/>
    <property type="match status" value="1"/>
</dbReference>
<feature type="compositionally biased region" description="Polar residues" evidence="1">
    <location>
        <begin position="153"/>
        <end position="165"/>
    </location>
</feature>
<evidence type="ECO:0000313" key="4">
    <source>
        <dbReference type="Proteomes" id="UP000257109"/>
    </source>
</evidence>
<dbReference type="OrthoDB" id="1396996at2759"/>
<name>A0A371GB94_MUCPR</name>
<accession>A0A371GB94</accession>
<keyword evidence="4" id="KW-1185">Reference proteome</keyword>
<dbReference type="InterPro" id="IPR056647">
    <property type="entry name" value="DUF7745"/>
</dbReference>
<dbReference type="Proteomes" id="UP000257109">
    <property type="component" value="Unassembled WGS sequence"/>
</dbReference>
<feature type="region of interest" description="Disordered" evidence="1">
    <location>
        <begin position="145"/>
        <end position="165"/>
    </location>
</feature>
<reference evidence="3" key="1">
    <citation type="submission" date="2018-05" db="EMBL/GenBank/DDBJ databases">
        <title>Draft genome of Mucuna pruriens seed.</title>
        <authorList>
            <person name="Nnadi N.E."/>
            <person name="Vos R."/>
            <person name="Hasami M.H."/>
            <person name="Devisetty U.K."/>
            <person name="Aguiy J.C."/>
        </authorList>
    </citation>
    <scope>NUCLEOTIDE SEQUENCE [LARGE SCALE GENOMIC DNA]</scope>
    <source>
        <strain evidence="3">JCA_2017</strain>
    </source>
</reference>
<dbReference type="EMBL" id="QJKJ01006122">
    <property type="protein sequence ID" value="RDX87805.1"/>
    <property type="molecule type" value="Genomic_DNA"/>
</dbReference>
<organism evidence="3 4">
    <name type="scientific">Mucuna pruriens</name>
    <name type="common">Velvet bean</name>
    <name type="synonym">Dolichos pruriens</name>
    <dbReference type="NCBI Taxonomy" id="157652"/>
    <lineage>
        <taxon>Eukaryota</taxon>
        <taxon>Viridiplantae</taxon>
        <taxon>Streptophyta</taxon>
        <taxon>Embryophyta</taxon>
        <taxon>Tracheophyta</taxon>
        <taxon>Spermatophyta</taxon>
        <taxon>Magnoliopsida</taxon>
        <taxon>eudicotyledons</taxon>
        <taxon>Gunneridae</taxon>
        <taxon>Pentapetalae</taxon>
        <taxon>rosids</taxon>
        <taxon>fabids</taxon>
        <taxon>Fabales</taxon>
        <taxon>Fabaceae</taxon>
        <taxon>Papilionoideae</taxon>
        <taxon>50 kb inversion clade</taxon>
        <taxon>NPAAA clade</taxon>
        <taxon>indigoferoid/millettioid clade</taxon>
        <taxon>Phaseoleae</taxon>
        <taxon>Mucuna</taxon>
    </lineage>
</organism>
<protein>
    <recommendedName>
        <fullName evidence="2">DUF7745 domain-containing protein</fullName>
    </recommendedName>
</protein>
<sequence>MLNARWSEQLDGASERTIRWYPHGMNENRCRGFLNIPLLGTQTAINYNPELTSRQAGYPMIRAPPEETIGARSCRASAGYRNWLRDRVRQVRLPRNRPRHQDGKTQADEILELLKTEELQAALEHMEAEQGSLKRKLEVALIAQASTRERTNLEQPLNESTSKKA</sequence>